<dbReference type="InterPro" id="IPR013216">
    <property type="entry name" value="Methyltransf_11"/>
</dbReference>
<dbReference type="Gene3D" id="3.40.50.150">
    <property type="entry name" value="Vaccinia Virus protein VP39"/>
    <property type="match status" value="1"/>
</dbReference>
<evidence type="ECO:0000256" key="2">
    <source>
        <dbReference type="ARBA" id="ARBA00022679"/>
    </source>
</evidence>
<name>A0A109IKX5_9ACTN</name>
<dbReference type="EMBL" id="LT607752">
    <property type="protein sequence ID" value="SCG35680.1"/>
    <property type="molecule type" value="Genomic_DNA"/>
</dbReference>
<protein>
    <submittedName>
        <fullName evidence="5">27-O-demethylrifamycin SV methyltransferase</fullName>
    </submittedName>
</protein>
<evidence type="ECO:0000256" key="3">
    <source>
        <dbReference type="ARBA" id="ARBA00022691"/>
    </source>
</evidence>
<proteinExistence type="predicted"/>
<keyword evidence="1 5" id="KW-0489">Methyltransferase</keyword>
<dbReference type="SMART" id="SM00828">
    <property type="entry name" value="PKS_MT"/>
    <property type="match status" value="1"/>
</dbReference>
<dbReference type="PANTHER" id="PTHR44068">
    <property type="entry name" value="ZGC:194242"/>
    <property type="match status" value="1"/>
</dbReference>
<dbReference type="InterPro" id="IPR050447">
    <property type="entry name" value="Erg6_SMT_methyltransf"/>
</dbReference>
<dbReference type="Proteomes" id="UP000198226">
    <property type="component" value="Chromosome I"/>
</dbReference>
<sequence length="274" mass="29643">MKKPTPDEIGHGYDAFADLLDRLWGENLHHGYWNDASEDVSVDEAADRLTDRLAGLLTIEPGDRLLDLGCGIGEPAMRLAAAHKIEVVGVSISRRQVERANDRAVAAGLADRLSFQLADAMDLPFPDGSFDLVWALESLHHMPDRGHVLAQAARVLRPGGRVAIGDFMLLPSADGYEAGAARVAEASKGVLSVISLDDYLSLIRAAGLEPGPTEDVSRYTRPSWDKAAERFAALREQAVPHIGAEQFDLTLSRFHAFSAEPSLGYALLTARKPA</sequence>
<dbReference type="GO" id="GO:0032259">
    <property type="term" value="P:methylation"/>
    <property type="evidence" value="ECO:0007669"/>
    <property type="project" value="UniProtKB-KW"/>
</dbReference>
<dbReference type="CDD" id="cd02440">
    <property type="entry name" value="AdoMet_MTases"/>
    <property type="match status" value="1"/>
</dbReference>
<dbReference type="InterPro" id="IPR029063">
    <property type="entry name" value="SAM-dependent_MTases_sf"/>
</dbReference>
<evidence type="ECO:0000313" key="6">
    <source>
        <dbReference type="Proteomes" id="UP000198226"/>
    </source>
</evidence>
<evidence type="ECO:0000259" key="4">
    <source>
        <dbReference type="SMART" id="SM00828"/>
    </source>
</evidence>
<keyword evidence="6" id="KW-1185">Reference proteome</keyword>
<keyword evidence="3" id="KW-0949">S-adenosyl-L-methionine</keyword>
<organism evidence="5 6">
    <name type="scientific">Micromonospora rifamycinica</name>
    <dbReference type="NCBI Taxonomy" id="291594"/>
    <lineage>
        <taxon>Bacteria</taxon>
        <taxon>Bacillati</taxon>
        <taxon>Actinomycetota</taxon>
        <taxon>Actinomycetes</taxon>
        <taxon>Micromonosporales</taxon>
        <taxon>Micromonosporaceae</taxon>
        <taxon>Micromonospora</taxon>
    </lineage>
</organism>
<dbReference type="GO" id="GO:0008757">
    <property type="term" value="F:S-adenosylmethionine-dependent methyltransferase activity"/>
    <property type="evidence" value="ECO:0007669"/>
    <property type="project" value="InterPro"/>
</dbReference>
<keyword evidence="2 5" id="KW-0808">Transferase</keyword>
<dbReference type="PANTHER" id="PTHR44068:SF11">
    <property type="entry name" value="GERANYL DIPHOSPHATE 2-C-METHYLTRANSFERASE"/>
    <property type="match status" value="1"/>
</dbReference>
<reference evidence="6" key="1">
    <citation type="submission" date="2016-06" db="EMBL/GenBank/DDBJ databases">
        <authorList>
            <person name="Varghese N."/>
            <person name="Submissions Spin"/>
        </authorList>
    </citation>
    <scope>NUCLEOTIDE SEQUENCE [LARGE SCALE GENOMIC DNA]</scope>
    <source>
        <strain evidence="6">DSM 44983</strain>
    </source>
</reference>
<dbReference type="AlphaFoldDB" id="A0A109IKX5"/>
<evidence type="ECO:0000256" key="1">
    <source>
        <dbReference type="ARBA" id="ARBA00022603"/>
    </source>
</evidence>
<dbReference type="RefSeq" id="WP_067307201.1">
    <property type="nucleotide sequence ID" value="NZ_LRMV01000050.1"/>
</dbReference>
<dbReference type="Pfam" id="PF08241">
    <property type="entry name" value="Methyltransf_11"/>
    <property type="match status" value="1"/>
</dbReference>
<evidence type="ECO:0000313" key="5">
    <source>
        <dbReference type="EMBL" id="SCG35680.1"/>
    </source>
</evidence>
<dbReference type="SUPFAM" id="SSF53335">
    <property type="entry name" value="S-adenosyl-L-methionine-dependent methyltransferases"/>
    <property type="match status" value="1"/>
</dbReference>
<dbReference type="InterPro" id="IPR020803">
    <property type="entry name" value="MeTfrase_dom"/>
</dbReference>
<feature type="domain" description="Polyketide synthase-like methyltransferase" evidence="4">
    <location>
        <begin position="36"/>
        <end position="252"/>
    </location>
</feature>
<accession>A0A109IKX5</accession>
<dbReference type="OrthoDB" id="9782855at2"/>
<gene>
    <name evidence="5" type="ORF">GA0070623_0115</name>
</gene>